<dbReference type="Proteomes" id="UP001597371">
    <property type="component" value="Unassembled WGS sequence"/>
</dbReference>
<sequence>MSQTTHHLSLPYLMPAQAQKHVTHNEALRLLDQMLHISVPTRAGRAEPPAAPAEGERHLVAEGATGAFAGQDGRIASFVDGAWTFLEPAAGWTLHAGDEATLHVHDGQGFRPVAGTAGQEVAQWGVGAAPDAVNRLSVASPASLFSHAGGDHRMVVNKAAPADTASLVFQTGFSGRAEFGLAGEDAFSVKVSPDGAAWREALRADPATGALTAPQGIDFGGPSRLAHYEEGVFTPSLRGGTVAGNPTYVQAEGRFVRIGSLITVWARLIWSARGGIEGALTIHGLPYACRPGLVHRAPIGVAWYNRLTMGSAVTMLGGFVEPGAGHIRLWGATNPGTGINRLLAEDAIGESGEIYFHAAYLTAA</sequence>
<comment type="caution">
    <text evidence="1">The sequence shown here is derived from an EMBL/GenBank/DDBJ whole genome shotgun (WGS) entry which is preliminary data.</text>
</comment>
<name>A0ABW5CL38_9HYPH</name>
<dbReference type="EMBL" id="JBHUIJ010000013">
    <property type="protein sequence ID" value="MFD2237989.1"/>
    <property type="molecule type" value="Genomic_DNA"/>
</dbReference>
<evidence type="ECO:0000313" key="2">
    <source>
        <dbReference type="Proteomes" id="UP001597371"/>
    </source>
</evidence>
<reference evidence="2" key="1">
    <citation type="journal article" date="2019" name="Int. J. Syst. Evol. Microbiol.">
        <title>The Global Catalogue of Microorganisms (GCM) 10K type strain sequencing project: providing services to taxonomists for standard genome sequencing and annotation.</title>
        <authorList>
            <consortium name="The Broad Institute Genomics Platform"/>
            <consortium name="The Broad Institute Genome Sequencing Center for Infectious Disease"/>
            <person name="Wu L."/>
            <person name="Ma J."/>
        </authorList>
    </citation>
    <scope>NUCLEOTIDE SEQUENCE [LARGE SCALE GENOMIC DNA]</scope>
    <source>
        <strain evidence="2">ZS-35-S2</strain>
    </source>
</reference>
<accession>A0ABW5CL38</accession>
<protein>
    <submittedName>
        <fullName evidence="1">DUF2793 domain-containing protein</fullName>
    </submittedName>
</protein>
<evidence type="ECO:0000313" key="1">
    <source>
        <dbReference type="EMBL" id="MFD2237989.1"/>
    </source>
</evidence>
<keyword evidence="2" id="KW-1185">Reference proteome</keyword>
<dbReference type="RefSeq" id="WP_209739279.1">
    <property type="nucleotide sequence ID" value="NZ_CP072611.1"/>
</dbReference>
<dbReference type="Pfam" id="PF10983">
    <property type="entry name" value="DUF2793"/>
    <property type="match status" value="1"/>
</dbReference>
<gene>
    <name evidence="1" type="ORF">ACFSKQ_11025</name>
</gene>
<dbReference type="InterPro" id="IPR021251">
    <property type="entry name" value="DUF2793"/>
</dbReference>
<organism evidence="1 2">
    <name type="scientific">Aureimonas populi</name>
    <dbReference type="NCBI Taxonomy" id="1701758"/>
    <lineage>
        <taxon>Bacteria</taxon>
        <taxon>Pseudomonadati</taxon>
        <taxon>Pseudomonadota</taxon>
        <taxon>Alphaproteobacteria</taxon>
        <taxon>Hyphomicrobiales</taxon>
        <taxon>Aurantimonadaceae</taxon>
        <taxon>Aureimonas</taxon>
    </lineage>
</organism>
<proteinExistence type="predicted"/>